<evidence type="ECO:0008006" key="4">
    <source>
        <dbReference type="Google" id="ProtNLM"/>
    </source>
</evidence>
<keyword evidence="1" id="KW-0732">Signal</keyword>
<dbReference type="OrthoDB" id="5512831at2"/>
<dbReference type="PROSITE" id="PS51257">
    <property type="entry name" value="PROKAR_LIPOPROTEIN"/>
    <property type="match status" value="1"/>
</dbReference>
<feature type="signal peptide" evidence="1">
    <location>
        <begin position="1"/>
        <end position="18"/>
    </location>
</feature>
<dbReference type="AlphaFoldDB" id="A0A085W3C0"/>
<evidence type="ECO:0000313" key="3">
    <source>
        <dbReference type="Proteomes" id="UP000028725"/>
    </source>
</evidence>
<organism evidence="2 3">
    <name type="scientific">Hyalangium minutum</name>
    <dbReference type="NCBI Taxonomy" id="394096"/>
    <lineage>
        <taxon>Bacteria</taxon>
        <taxon>Pseudomonadati</taxon>
        <taxon>Myxococcota</taxon>
        <taxon>Myxococcia</taxon>
        <taxon>Myxococcales</taxon>
        <taxon>Cystobacterineae</taxon>
        <taxon>Archangiaceae</taxon>
        <taxon>Hyalangium</taxon>
    </lineage>
</organism>
<sequence>MKLKLFSAVLLSTSLVFGCGGDEETADTEGCEHLQAGPASSINASASGTAAPAVSNDHRRYDITLADVTGGKGGSVSFAASEAVDYILFTSADVPVTVKDGNGQTVAAEESVKSSSECTEIKGRHTFPLNVGTYTLTFGPTTATTVSLVIEESGTDHEH</sequence>
<proteinExistence type="predicted"/>
<feature type="chain" id="PRO_5001799350" description="Lipoprotein" evidence="1">
    <location>
        <begin position="19"/>
        <end position="159"/>
    </location>
</feature>
<dbReference type="STRING" id="394096.DB31_4289"/>
<accession>A0A085W3C0</accession>
<dbReference type="RefSeq" id="WP_044197928.1">
    <property type="nucleotide sequence ID" value="NZ_JMCB01000023.1"/>
</dbReference>
<gene>
    <name evidence="2" type="ORF">DB31_4289</name>
</gene>
<name>A0A085W3C0_9BACT</name>
<dbReference type="EMBL" id="JMCB01000023">
    <property type="protein sequence ID" value="KFE62183.1"/>
    <property type="molecule type" value="Genomic_DNA"/>
</dbReference>
<dbReference type="Proteomes" id="UP000028725">
    <property type="component" value="Unassembled WGS sequence"/>
</dbReference>
<evidence type="ECO:0000256" key="1">
    <source>
        <dbReference type="SAM" id="SignalP"/>
    </source>
</evidence>
<evidence type="ECO:0000313" key="2">
    <source>
        <dbReference type="EMBL" id="KFE62183.1"/>
    </source>
</evidence>
<protein>
    <recommendedName>
        <fullName evidence="4">Lipoprotein</fullName>
    </recommendedName>
</protein>
<comment type="caution">
    <text evidence="2">The sequence shown here is derived from an EMBL/GenBank/DDBJ whole genome shotgun (WGS) entry which is preliminary data.</text>
</comment>
<keyword evidence="3" id="KW-1185">Reference proteome</keyword>
<reference evidence="2 3" key="1">
    <citation type="submission" date="2014-04" db="EMBL/GenBank/DDBJ databases">
        <title>Genome assembly of Hyalangium minutum DSM 14724.</title>
        <authorList>
            <person name="Sharma G."/>
            <person name="Subramanian S."/>
        </authorList>
    </citation>
    <scope>NUCLEOTIDE SEQUENCE [LARGE SCALE GENOMIC DNA]</scope>
    <source>
        <strain evidence="2 3">DSM 14724</strain>
    </source>
</reference>